<dbReference type="FunFam" id="3.40.630.10:FF:000021">
    <property type="entry name" value="Nicalin"/>
    <property type="match status" value="1"/>
</dbReference>
<evidence type="ECO:0000256" key="1">
    <source>
        <dbReference type="ARBA" id="ARBA00004389"/>
    </source>
</evidence>
<evidence type="ECO:0000259" key="12">
    <source>
        <dbReference type="Pfam" id="PF04389"/>
    </source>
</evidence>
<dbReference type="Gene3D" id="3.40.630.10">
    <property type="entry name" value="Zn peptidases"/>
    <property type="match status" value="1"/>
</dbReference>
<keyword evidence="4 11" id="KW-0732">Signal</keyword>
<dbReference type="PANTHER" id="PTHR31826">
    <property type="entry name" value="NICALIN"/>
    <property type="match status" value="1"/>
</dbReference>
<evidence type="ECO:0000313" key="14">
    <source>
        <dbReference type="RefSeq" id="XP_055364890.1"/>
    </source>
</evidence>
<evidence type="ECO:0000256" key="5">
    <source>
        <dbReference type="ARBA" id="ARBA00022824"/>
    </source>
</evidence>
<protein>
    <recommendedName>
        <fullName evidence="9">Nicalin</fullName>
    </recommendedName>
</protein>
<proteinExistence type="inferred from homology"/>
<keyword evidence="3 10" id="KW-0812">Transmembrane</keyword>
<evidence type="ECO:0000256" key="3">
    <source>
        <dbReference type="ARBA" id="ARBA00022692"/>
    </source>
</evidence>
<feature type="transmembrane region" description="Helical" evidence="10">
    <location>
        <begin position="512"/>
        <end position="533"/>
    </location>
</feature>
<dbReference type="Proteomes" id="UP000515150">
    <property type="component" value="Chromosome 5"/>
</dbReference>
<comment type="function">
    <text evidence="9">May antagonize Nodal signaling and subsequent organization of axial structures during mesodermal patterning.</text>
</comment>
<organism evidence="13 14">
    <name type="scientific">Betta splendens</name>
    <name type="common">Siamese fighting fish</name>
    <dbReference type="NCBI Taxonomy" id="158456"/>
    <lineage>
        <taxon>Eukaryota</taxon>
        <taxon>Metazoa</taxon>
        <taxon>Chordata</taxon>
        <taxon>Craniata</taxon>
        <taxon>Vertebrata</taxon>
        <taxon>Euteleostomi</taxon>
        <taxon>Actinopterygii</taxon>
        <taxon>Neopterygii</taxon>
        <taxon>Teleostei</taxon>
        <taxon>Neoteleostei</taxon>
        <taxon>Acanthomorphata</taxon>
        <taxon>Anabantaria</taxon>
        <taxon>Anabantiformes</taxon>
        <taxon>Anabantoidei</taxon>
        <taxon>Osphronemidae</taxon>
        <taxon>Betta</taxon>
    </lineage>
</organism>
<dbReference type="GO" id="GO:0005789">
    <property type="term" value="C:endoplasmic reticulum membrane"/>
    <property type="evidence" value="ECO:0007669"/>
    <property type="project" value="UniProtKB-SubCell"/>
</dbReference>
<gene>
    <name evidence="14" type="primary">zgc:109965</name>
</gene>
<evidence type="ECO:0000256" key="2">
    <source>
        <dbReference type="ARBA" id="ARBA00007717"/>
    </source>
</evidence>
<evidence type="ECO:0000256" key="8">
    <source>
        <dbReference type="ARBA" id="ARBA00023180"/>
    </source>
</evidence>
<dbReference type="RefSeq" id="XP_055364890.1">
    <property type="nucleotide sequence ID" value="XM_055508915.1"/>
</dbReference>
<evidence type="ECO:0000313" key="13">
    <source>
        <dbReference type="Proteomes" id="UP000515150"/>
    </source>
</evidence>
<dbReference type="CDD" id="cd03882">
    <property type="entry name" value="M28_nicalin_like"/>
    <property type="match status" value="1"/>
</dbReference>
<comment type="similarity">
    <text evidence="2 9">Belongs to the nicastrin family.</text>
</comment>
<keyword evidence="13" id="KW-1185">Reference proteome</keyword>
<sequence length="552" mass="61939">MALSVPGVAAVLLLLRVPSLHGSALPAVSSYEFTAFRMQQYNLAQHKRGCRGAIVVAEARSADEPVLTRRCVVMKVQDFTAEKYAEAQRQNAAAVLVLLPRNISSIAPETAQNFMASESKALLRETPMPVYVVPEDEQLLYMYEEVKQAAATRTLSIFIRVLRSMVTATAFQMLANNNAPIKAVTDNSIVTLEGVLPGAGEDVPTIVITAHYDSFGLAPWLSYGADSNASGVTILLELARLFQKLYSSPRSRPQFHLMFSLTGGGKYNFLGTKRWIEENLDHAESSLLHDNVAFVLCLDTLASEDELYMHVSRPPKPGTPIHSFIQHLEEVVSSRFPWVKTGLVHKKINLVENTVSWEHERYSLRRIPGFTLSHLEDPKSGLRGSILDTVSQVDFRKLKRNGVIIAEALARYMYGLSDKGSPKDVQLFKGQMDFQDSRVSSMMHFLTSVPRATQLLDKEPGHMLLVNSLEHEFKRYLQQVHRHTFRQSKKDPDVTFFDQMDQPIVMYRVKPAAFDLFLGGCIAAYLGIVYYAIQNFGYLYAKLRAAVKPKHQ</sequence>
<evidence type="ECO:0000256" key="11">
    <source>
        <dbReference type="SAM" id="SignalP"/>
    </source>
</evidence>
<dbReference type="InterPro" id="IPR016574">
    <property type="entry name" value="Nicalin"/>
</dbReference>
<dbReference type="GeneID" id="114855660"/>
<dbReference type="Pfam" id="PF04389">
    <property type="entry name" value="Peptidase_M28"/>
    <property type="match status" value="1"/>
</dbReference>
<evidence type="ECO:0000256" key="7">
    <source>
        <dbReference type="ARBA" id="ARBA00023136"/>
    </source>
</evidence>
<dbReference type="KEGG" id="bspl:114855660"/>
<keyword evidence="7 10" id="KW-0472">Membrane</keyword>
<keyword evidence="5" id="KW-0256">Endoplasmic reticulum</keyword>
<evidence type="ECO:0000256" key="4">
    <source>
        <dbReference type="ARBA" id="ARBA00022729"/>
    </source>
</evidence>
<feature type="signal peptide" evidence="11">
    <location>
        <begin position="1"/>
        <end position="22"/>
    </location>
</feature>
<evidence type="ECO:0000256" key="9">
    <source>
        <dbReference type="PIRNR" id="PIRNR011018"/>
    </source>
</evidence>
<reference evidence="14" key="1">
    <citation type="submission" date="2025-08" db="UniProtKB">
        <authorList>
            <consortium name="RefSeq"/>
        </authorList>
    </citation>
    <scope>IDENTIFICATION</scope>
</reference>
<feature type="chain" id="PRO_5040815958" description="Nicalin" evidence="11">
    <location>
        <begin position="23"/>
        <end position="552"/>
    </location>
</feature>
<feature type="domain" description="Peptidase M28" evidence="12">
    <location>
        <begin position="197"/>
        <end position="316"/>
    </location>
</feature>
<dbReference type="OrthoDB" id="5913609at2759"/>
<dbReference type="AlphaFoldDB" id="A0A9W2XTG8"/>
<name>A0A9W2XTG8_BETSP</name>
<evidence type="ECO:0000256" key="6">
    <source>
        <dbReference type="ARBA" id="ARBA00022989"/>
    </source>
</evidence>
<keyword evidence="6 10" id="KW-1133">Transmembrane helix</keyword>
<accession>A0A9W2XTG8</accession>
<keyword evidence="8" id="KW-0325">Glycoprotein</keyword>
<dbReference type="InterPro" id="IPR007484">
    <property type="entry name" value="Peptidase_M28"/>
</dbReference>
<comment type="subcellular location">
    <subcellularLocation>
        <location evidence="1">Endoplasmic reticulum membrane</location>
        <topology evidence="1">Single-pass membrane protein</topology>
    </subcellularLocation>
</comment>
<dbReference type="SUPFAM" id="SSF53187">
    <property type="entry name" value="Zn-dependent exopeptidases"/>
    <property type="match status" value="1"/>
</dbReference>
<dbReference type="PIRSF" id="PIRSF011018">
    <property type="entry name" value="Nicalin"/>
    <property type="match status" value="1"/>
</dbReference>
<evidence type="ECO:0000256" key="10">
    <source>
        <dbReference type="SAM" id="Phobius"/>
    </source>
</evidence>
<dbReference type="GO" id="GO:0009966">
    <property type="term" value="P:regulation of signal transduction"/>
    <property type="evidence" value="ECO:0007669"/>
    <property type="project" value="InterPro"/>
</dbReference>